<dbReference type="SUPFAM" id="SSF55874">
    <property type="entry name" value="ATPase domain of HSP90 chaperone/DNA topoisomerase II/histidine kinase"/>
    <property type="match status" value="1"/>
</dbReference>
<proteinExistence type="predicted"/>
<evidence type="ECO:0000256" key="1">
    <source>
        <dbReference type="ARBA" id="ARBA00000085"/>
    </source>
</evidence>
<dbReference type="Pfam" id="PF00512">
    <property type="entry name" value="HisKA"/>
    <property type="match status" value="1"/>
</dbReference>
<evidence type="ECO:0000256" key="4">
    <source>
        <dbReference type="ARBA" id="ARBA00022777"/>
    </source>
</evidence>
<evidence type="ECO:0000259" key="7">
    <source>
        <dbReference type="PROSITE" id="PS50109"/>
    </source>
</evidence>
<dbReference type="EMBL" id="JBHTAP010000001">
    <property type="protein sequence ID" value="MFC7234726.1"/>
    <property type="molecule type" value="Genomic_DNA"/>
</dbReference>
<dbReference type="RefSeq" id="WP_276235741.1">
    <property type="nucleotide sequence ID" value="NZ_CP119802.1"/>
</dbReference>
<dbReference type="GO" id="GO:0004673">
    <property type="term" value="F:protein histidine kinase activity"/>
    <property type="evidence" value="ECO:0007669"/>
    <property type="project" value="UniProtKB-EC"/>
</dbReference>
<evidence type="ECO:0000259" key="8">
    <source>
        <dbReference type="PROSITE" id="PS50112"/>
    </source>
</evidence>
<dbReference type="EC" id="2.7.13.3" evidence="2"/>
<dbReference type="SMART" id="SM00388">
    <property type="entry name" value="HisKA"/>
    <property type="match status" value="1"/>
</dbReference>
<sequence length="340" mass="37726">MAAGMEPESFTDRAFFEALVQNGSDAIVTIDTESRIRFANDATERVFGYEPAELVGEPLTRIMPDRFHEAHHSAVDRYLETGDRTLDWGGIELPAEHADGHEIQVSVTFEEYEYEGETVFSGIMRDISDRKERERKLEQQNEQLERFASVVSHDLRSPLQTAKATLAVARANDDEEALAELDDLLDRMDELVDDVLALATQGQAVDDPEEVSLATVADEAWHVAGGDQTFETDERRLVADPERLRTLLENLFRNVDDHADAGSVRVGALPDGFYVEDDGRGLDGVETDRLFEHGYTTADEGTGIGLNIVETVATAHGWRVGAGESDDGGARFEFHEVVTR</sequence>
<dbReference type="PANTHER" id="PTHR43711:SF1">
    <property type="entry name" value="HISTIDINE KINASE 1"/>
    <property type="match status" value="1"/>
</dbReference>
<dbReference type="SMART" id="SM00091">
    <property type="entry name" value="PAS"/>
    <property type="match status" value="1"/>
</dbReference>
<feature type="domain" description="PAS" evidence="8">
    <location>
        <begin position="12"/>
        <end position="82"/>
    </location>
</feature>
<evidence type="ECO:0000313" key="9">
    <source>
        <dbReference type="EMBL" id="MFC7234726.1"/>
    </source>
</evidence>
<dbReference type="PROSITE" id="PS50109">
    <property type="entry name" value="HIS_KIN"/>
    <property type="match status" value="1"/>
</dbReference>
<dbReference type="InterPro" id="IPR035965">
    <property type="entry name" value="PAS-like_dom_sf"/>
</dbReference>
<dbReference type="GO" id="GO:0000160">
    <property type="term" value="P:phosphorelay signal transduction system"/>
    <property type="evidence" value="ECO:0007669"/>
    <property type="project" value="UniProtKB-KW"/>
</dbReference>
<feature type="domain" description="Histidine kinase" evidence="7">
    <location>
        <begin position="150"/>
        <end position="340"/>
    </location>
</feature>
<evidence type="ECO:0000313" key="10">
    <source>
        <dbReference type="Proteomes" id="UP001596398"/>
    </source>
</evidence>
<evidence type="ECO:0000256" key="6">
    <source>
        <dbReference type="SAM" id="Coils"/>
    </source>
</evidence>
<dbReference type="InterPro" id="IPR000014">
    <property type="entry name" value="PAS"/>
</dbReference>
<dbReference type="CDD" id="cd00130">
    <property type="entry name" value="PAS"/>
    <property type="match status" value="1"/>
</dbReference>
<dbReference type="AlphaFoldDB" id="A0ABD5ZMU3"/>
<dbReference type="CDD" id="cd00082">
    <property type="entry name" value="HisKA"/>
    <property type="match status" value="1"/>
</dbReference>
<organism evidence="9 10">
    <name type="scientific">Halosegnis marinus</name>
    <dbReference type="NCBI Taxonomy" id="3034023"/>
    <lineage>
        <taxon>Archaea</taxon>
        <taxon>Methanobacteriati</taxon>
        <taxon>Methanobacteriota</taxon>
        <taxon>Stenosarchaea group</taxon>
        <taxon>Halobacteria</taxon>
        <taxon>Halobacteriales</taxon>
        <taxon>Natronomonadaceae</taxon>
        <taxon>Halosegnis</taxon>
    </lineage>
</organism>
<evidence type="ECO:0000256" key="2">
    <source>
        <dbReference type="ARBA" id="ARBA00012438"/>
    </source>
</evidence>
<accession>A0ABD5ZMU3</accession>
<dbReference type="SUPFAM" id="SSF55785">
    <property type="entry name" value="PYP-like sensor domain (PAS domain)"/>
    <property type="match status" value="1"/>
</dbReference>
<evidence type="ECO:0000256" key="5">
    <source>
        <dbReference type="ARBA" id="ARBA00023012"/>
    </source>
</evidence>
<dbReference type="InterPro" id="IPR013767">
    <property type="entry name" value="PAS_fold"/>
</dbReference>
<dbReference type="NCBIfam" id="TIGR00229">
    <property type="entry name" value="sensory_box"/>
    <property type="match status" value="1"/>
</dbReference>
<protein>
    <recommendedName>
        <fullName evidence="2">histidine kinase</fullName>
        <ecNumber evidence="2">2.7.13.3</ecNumber>
    </recommendedName>
</protein>
<dbReference type="Pfam" id="PF00989">
    <property type="entry name" value="PAS"/>
    <property type="match status" value="1"/>
</dbReference>
<dbReference type="Gene3D" id="3.30.565.10">
    <property type="entry name" value="Histidine kinase-like ATPase, C-terminal domain"/>
    <property type="match status" value="1"/>
</dbReference>
<dbReference type="InterPro" id="IPR050736">
    <property type="entry name" value="Sensor_HK_Regulatory"/>
</dbReference>
<reference evidence="9 10" key="1">
    <citation type="journal article" date="2019" name="Int. J. Syst. Evol. Microbiol.">
        <title>The Global Catalogue of Microorganisms (GCM) 10K type strain sequencing project: providing services to taxonomists for standard genome sequencing and annotation.</title>
        <authorList>
            <consortium name="The Broad Institute Genomics Platform"/>
            <consortium name="The Broad Institute Genome Sequencing Center for Infectious Disease"/>
            <person name="Wu L."/>
            <person name="Ma J."/>
        </authorList>
    </citation>
    <scope>NUCLEOTIDE SEQUENCE [LARGE SCALE GENOMIC DNA]</scope>
    <source>
        <strain evidence="9 10">DT85</strain>
    </source>
</reference>
<keyword evidence="3" id="KW-0808">Transferase</keyword>
<name>A0ABD5ZMU3_9EURY</name>
<dbReference type="PANTHER" id="PTHR43711">
    <property type="entry name" value="TWO-COMPONENT HISTIDINE KINASE"/>
    <property type="match status" value="1"/>
</dbReference>
<comment type="catalytic activity">
    <reaction evidence="1">
        <text>ATP + protein L-histidine = ADP + protein N-phospho-L-histidine.</text>
        <dbReference type="EC" id="2.7.13.3"/>
    </reaction>
</comment>
<comment type="caution">
    <text evidence="9">The sequence shown here is derived from an EMBL/GenBank/DDBJ whole genome shotgun (WGS) entry which is preliminary data.</text>
</comment>
<evidence type="ECO:0000256" key="3">
    <source>
        <dbReference type="ARBA" id="ARBA00022679"/>
    </source>
</evidence>
<keyword evidence="5" id="KW-0902">Two-component regulatory system</keyword>
<dbReference type="Proteomes" id="UP001596398">
    <property type="component" value="Unassembled WGS sequence"/>
</dbReference>
<dbReference type="PROSITE" id="PS50112">
    <property type="entry name" value="PAS"/>
    <property type="match status" value="1"/>
</dbReference>
<dbReference type="SUPFAM" id="SSF47384">
    <property type="entry name" value="Homodimeric domain of signal transducing histidine kinase"/>
    <property type="match status" value="1"/>
</dbReference>
<dbReference type="Pfam" id="PF02518">
    <property type="entry name" value="HATPase_c"/>
    <property type="match status" value="1"/>
</dbReference>
<dbReference type="InterPro" id="IPR003661">
    <property type="entry name" value="HisK_dim/P_dom"/>
</dbReference>
<gene>
    <name evidence="9" type="ORF">ACFQJ4_05260</name>
</gene>
<dbReference type="SMART" id="SM00387">
    <property type="entry name" value="HATPase_c"/>
    <property type="match status" value="1"/>
</dbReference>
<keyword evidence="4" id="KW-0418">Kinase</keyword>
<dbReference type="InterPro" id="IPR036097">
    <property type="entry name" value="HisK_dim/P_sf"/>
</dbReference>
<dbReference type="InterPro" id="IPR005467">
    <property type="entry name" value="His_kinase_dom"/>
</dbReference>
<dbReference type="Gene3D" id="1.10.287.130">
    <property type="match status" value="1"/>
</dbReference>
<dbReference type="GeneID" id="79266395"/>
<keyword evidence="6" id="KW-0175">Coiled coil</keyword>
<dbReference type="InterPro" id="IPR003594">
    <property type="entry name" value="HATPase_dom"/>
</dbReference>
<dbReference type="InterPro" id="IPR036890">
    <property type="entry name" value="HATPase_C_sf"/>
</dbReference>
<dbReference type="Gene3D" id="3.30.450.20">
    <property type="entry name" value="PAS domain"/>
    <property type="match status" value="1"/>
</dbReference>
<keyword evidence="10" id="KW-1185">Reference proteome</keyword>
<feature type="coiled-coil region" evidence="6">
    <location>
        <begin position="127"/>
        <end position="194"/>
    </location>
</feature>